<gene>
    <name evidence="5 7" type="primary">bioC</name>
    <name evidence="7" type="ORF">CON65_04990</name>
</gene>
<name>A0AA91VF97_9BACI</name>
<keyword evidence="4 5" id="KW-0093">Biotin biosynthesis</keyword>
<dbReference type="PANTHER" id="PTHR43861:SF1">
    <property type="entry name" value="TRANS-ACONITATE 2-METHYLTRANSFERASE"/>
    <property type="match status" value="1"/>
</dbReference>
<comment type="catalytic activity">
    <reaction evidence="5">
        <text>malonyl-[ACP] + S-adenosyl-L-methionine = malonyl-[ACP] methyl ester + S-adenosyl-L-homocysteine</text>
        <dbReference type="Rhea" id="RHEA:17105"/>
        <dbReference type="Rhea" id="RHEA-COMP:9623"/>
        <dbReference type="Rhea" id="RHEA-COMP:9954"/>
        <dbReference type="ChEBI" id="CHEBI:57856"/>
        <dbReference type="ChEBI" id="CHEBI:59789"/>
        <dbReference type="ChEBI" id="CHEBI:78449"/>
        <dbReference type="ChEBI" id="CHEBI:78845"/>
        <dbReference type="EC" id="2.1.1.197"/>
    </reaction>
</comment>
<comment type="similarity">
    <text evidence="5">Belongs to the methyltransferase superfamily.</text>
</comment>
<sequence length="285" mass="32696">MINKTLLQKRFNGAAVSYDQHANVQKKMAHYLLSRLKEQYNEMSSIRILELGCGTGYVTEQLAISFPKAHITAIDFAESMIAVAKTRRHVDAVTFRCEDIENLIVDESYDVIISNATFQWLNDLQATLENLYRYLSNGGLLLFSTFGNQTFQELHAAFQRAKEERNIQNSVSVGQRFLTTEQLQDVCEIGTGDVHVSETCYIEKFAEVREFLQSIRKVGATNSNEESYCQSPSIFRTMIRIYERDFTEEGEIVATYHALFAYIEKEGKRKNETSTNKNRLETNCI</sequence>
<dbReference type="GO" id="GO:0009102">
    <property type="term" value="P:biotin biosynthetic process"/>
    <property type="evidence" value="ECO:0007669"/>
    <property type="project" value="UniProtKB-UniRule"/>
</dbReference>
<dbReference type="EC" id="2.1.1.197" evidence="5"/>
<evidence type="ECO:0000256" key="2">
    <source>
        <dbReference type="ARBA" id="ARBA00022679"/>
    </source>
</evidence>
<dbReference type="HAMAP" id="MF_00835">
    <property type="entry name" value="BioC"/>
    <property type="match status" value="1"/>
</dbReference>
<dbReference type="SUPFAM" id="SSF53335">
    <property type="entry name" value="S-adenosyl-L-methionine-dependent methyltransferases"/>
    <property type="match status" value="1"/>
</dbReference>
<dbReference type="AlphaFoldDB" id="A0AA91VF97"/>
<keyword evidence="2 5" id="KW-0808">Transferase</keyword>
<dbReference type="CDD" id="cd02440">
    <property type="entry name" value="AdoMet_MTases"/>
    <property type="match status" value="1"/>
</dbReference>
<comment type="caution">
    <text evidence="7">The sequence shown here is derived from an EMBL/GenBank/DDBJ whole genome shotgun (WGS) entry which is preliminary data.</text>
</comment>
<dbReference type="Pfam" id="PF13847">
    <property type="entry name" value="Methyltransf_31"/>
    <property type="match status" value="1"/>
</dbReference>
<protein>
    <recommendedName>
        <fullName evidence="5">Malonyl-[acyl-carrier protein] O-methyltransferase</fullName>
        <shortName evidence="5">Malonyl-ACP O-methyltransferase</shortName>
        <ecNumber evidence="5">2.1.1.197</ecNumber>
    </recommendedName>
    <alternativeName>
        <fullName evidence="5">Biotin synthesis protein BioC</fullName>
    </alternativeName>
</protein>
<evidence type="ECO:0000259" key="6">
    <source>
        <dbReference type="Pfam" id="PF13847"/>
    </source>
</evidence>
<accession>A0AA91VF97</accession>
<organism evidence="7 8">
    <name type="scientific">Bacillus pseudomycoides</name>
    <dbReference type="NCBI Taxonomy" id="64104"/>
    <lineage>
        <taxon>Bacteria</taxon>
        <taxon>Bacillati</taxon>
        <taxon>Bacillota</taxon>
        <taxon>Bacilli</taxon>
        <taxon>Bacillales</taxon>
        <taxon>Bacillaceae</taxon>
        <taxon>Bacillus</taxon>
        <taxon>Bacillus cereus group</taxon>
    </lineage>
</organism>
<dbReference type="InterPro" id="IPR029063">
    <property type="entry name" value="SAM-dependent_MTases_sf"/>
</dbReference>
<keyword evidence="3 5" id="KW-0949">S-adenosyl-L-methionine</keyword>
<proteinExistence type="inferred from homology"/>
<evidence type="ECO:0000256" key="5">
    <source>
        <dbReference type="HAMAP-Rule" id="MF_00835"/>
    </source>
</evidence>
<dbReference type="Proteomes" id="UP000221020">
    <property type="component" value="Unassembled WGS sequence"/>
</dbReference>
<dbReference type="GO" id="GO:0032259">
    <property type="term" value="P:methylation"/>
    <property type="evidence" value="ECO:0007669"/>
    <property type="project" value="UniProtKB-KW"/>
</dbReference>
<dbReference type="GO" id="GO:0102130">
    <property type="term" value="F:malonyl-CoA methyltransferase activity"/>
    <property type="evidence" value="ECO:0007669"/>
    <property type="project" value="UniProtKB-EC"/>
</dbReference>
<evidence type="ECO:0000256" key="4">
    <source>
        <dbReference type="ARBA" id="ARBA00022756"/>
    </source>
</evidence>
<evidence type="ECO:0000256" key="1">
    <source>
        <dbReference type="ARBA" id="ARBA00022603"/>
    </source>
</evidence>
<comment type="pathway">
    <text evidence="5">Cofactor biosynthesis; biotin biosynthesis.</text>
</comment>
<dbReference type="InterPro" id="IPR025714">
    <property type="entry name" value="Methyltranfer_dom"/>
</dbReference>
<dbReference type="EMBL" id="NVOR01000012">
    <property type="protein sequence ID" value="PED83916.1"/>
    <property type="molecule type" value="Genomic_DNA"/>
</dbReference>
<evidence type="ECO:0000313" key="8">
    <source>
        <dbReference type="Proteomes" id="UP000221020"/>
    </source>
</evidence>
<reference evidence="7 8" key="1">
    <citation type="submission" date="2017-09" db="EMBL/GenBank/DDBJ databases">
        <title>Large-scale bioinformatics analysis of Bacillus genomes uncovers conserved roles of natural products in bacterial physiology.</title>
        <authorList>
            <consortium name="Agbiome Team Llc"/>
            <person name="Bleich R.M."/>
            <person name="Grubbs K.J."/>
            <person name="Santa Maria K.C."/>
            <person name="Allen S.E."/>
            <person name="Farag S."/>
            <person name="Shank E.A."/>
            <person name="Bowers A."/>
        </authorList>
    </citation>
    <scope>NUCLEOTIDE SEQUENCE [LARGE SCALE GENOMIC DNA]</scope>
    <source>
        <strain evidence="7 8">AFS092012</strain>
    </source>
</reference>
<evidence type="ECO:0000313" key="7">
    <source>
        <dbReference type="EMBL" id="PED83916.1"/>
    </source>
</evidence>
<dbReference type="NCBIfam" id="TIGR02072">
    <property type="entry name" value="BioC"/>
    <property type="match status" value="1"/>
</dbReference>
<keyword evidence="1 5" id="KW-0489">Methyltransferase</keyword>
<feature type="domain" description="Methyltransferase" evidence="6">
    <location>
        <begin position="44"/>
        <end position="163"/>
    </location>
</feature>
<dbReference type="InterPro" id="IPR011814">
    <property type="entry name" value="BioC"/>
</dbReference>
<dbReference type="GO" id="GO:0010340">
    <property type="term" value="F:carboxyl-O-methyltransferase activity"/>
    <property type="evidence" value="ECO:0007669"/>
    <property type="project" value="UniProtKB-UniRule"/>
</dbReference>
<dbReference type="RefSeq" id="WP_097896772.1">
    <property type="nucleotide sequence ID" value="NZ_NVOR01000012.1"/>
</dbReference>
<dbReference type="Gene3D" id="3.40.50.150">
    <property type="entry name" value="Vaccinia Virus protein VP39"/>
    <property type="match status" value="1"/>
</dbReference>
<evidence type="ECO:0000256" key="3">
    <source>
        <dbReference type="ARBA" id="ARBA00022691"/>
    </source>
</evidence>
<dbReference type="PANTHER" id="PTHR43861">
    <property type="entry name" value="TRANS-ACONITATE 2-METHYLTRANSFERASE-RELATED"/>
    <property type="match status" value="1"/>
</dbReference>
<comment type="function">
    <text evidence="5">Converts the free carboxyl group of a malonyl-thioester to its methyl ester by transfer of a methyl group from S-adenosyl-L-methionine (SAM). It allows to synthesize pimeloyl-ACP via the fatty acid synthetic pathway.</text>
</comment>